<dbReference type="AlphaFoldDB" id="A0AAV4H266"/>
<dbReference type="Proteomes" id="UP000762676">
    <property type="component" value="Unassembled WGS sequence"/>
</dbReference>
<accession>A0AAV4H266</accession>
<dbReference type="Gene3D" id="1.10.238.10">
    <property type="entry name" value="EF-hand"/>
    <property type="match status" value="1"/>
</dbReference>
<gene>
    <name evidence="1" type="ORF">ElyMa_004336600</name>
</gene>
<dbReference type="EMBL" id="BMAT01008740">
    <property type="protein sequence ID" value="GFR91769.1"/>
    <property type="molecule type" value="Genomic_DNA"/>
</dbReference>
<evidence type="ECO:0000313" key="2">
    <source>
        <dbReference type="Proteomes" id="UP000762676"/>
    </source>
</evidence>
<name>A0AAV4H266_9GAST</name>
<evidence type="ECO:0000313" key="1">
    <source>
        <dbReference type="EMBL" id="GFR91769.1"/>
    </source>
</evidence>
<keyword evidence="2" id="KW-1185">Reference proteome</keyword>
<comment type="caution">
    <text evidence="1">The sequence shown here is derived from an EMBL/GenBank/DDBJ whole genome shotgun (WGS) entry which is preliminary data.</text>
</comment>
<reference evidence="1 2" key="1">
    <citation type="journal article" date="2021" name="Elife">
        <title>Chloroplast acquisition without the gene transfer in kleptoplastic sea slugs, Plakobranchus ocellatus.</title>
        <authorList>
            <person name="Maeda T."/>
            <person name="Takahashi S."/>
            <person name="Yoshida T."/>
            <person name="Shimamura S."/>
            <person name="Takaki Y."/>
            <person name="Nagai Y."/>
            <person name="Toyoda A."/>
            <person name="Suzuki Y."/>
            <person name="Arimoto A."/>
            <person name="Ishii H."/>
            <person name="Satoh N."/>
            <person name="Nishiyama T."/>
            <person name="Hasebe M."/>
            <person name="Maruyama T."/>
            <person name="Minagawa J."/>
            <person name="Obokata J."/>
            <person name="Shigenobu S."/>
        </authorList>
    </citation>
    <scope>NUCLEOTIDE SEQUENCE [LARGE SCALE GENOMIC DNA]</scope>
</reference>
<protein>
    <submittedName>
        <fullName evidence="1">Calbindin-32</fullName>
    </submittedName>
</protein>
<proteinExistence type="predicted"/>
<organism evidence="1 2">
    <name type="scientific">Elysia marginata</name>
    <dbReference type="NCBI Taxonomy" id="1093978"/>
    <lineage>
        <taxon>Eukaryota</taxon>
        <taxon>Metazoa</taxon>
        <taxon>Spiralia</taxon>
        <taxon>Lophotrochozoa</taxon>
        <taxon>Mollusca</taxon>
        <taxon>Gastropoda</taxon>
        <taxon>Heterobranchia</taxon>
        <taxon>Euthyneura</taxon>
        <taxon>Panpulmonata</taxon>
        <taxon>Sacoglossa</taxon>
        <taxon>Placobranchoidea</taxon>
        <taxon>Plakobranchidae</taxon>
        <taxon>Elysia</taxon>
    </lineage>
</organism>
<sequence>MLLASRNGYIEGSELDQFLYELVTSVNTQDVGPEDKLEQNTANCENIILLVVFAQWLQGRHIAYCNLVHGMEFYFSCASSNFTCLASQSKNNKGFKEIMEWFLAWSRTSWTGSVA</sequence>